<proteinExistence type="predicted"/>
<dbReference type="PANTHER" id="PTHR11228">
    <property type="entry name" value="RADICAL SAM DOMAIN PROTEIN"/>
    <property type="match status" value="1"/>
</dbReference>
<evidence type="ECO:0000259" key="6">
    <source>
        <dbReference type="PROSITE" id="PS51918"/>
    </source>
</evidence>
<dbReference type="OrthoDB" id="7021155at2"/>
<dbReference type="Pfam" id="PF04055">
    <property type="entry name" value="Radical_SAM"/>
    <property type="match status" value="1"/>
</dbReference>
<keyword evidence="4" id="KW-0408">Iron</keyword>
<evidence type="ECO:0000256" key="1">
    <source>
        <dbReference type="ARBA" id="ARBA00001966"/>
    </source>
</evidence>
<dbReference type="InterPro" id="IPR023885">
    <property type="entry name" value="4Fe4S-binding_SPASM_dom"/>
</dbReference>
<gene>
    <name evidence="7" type="ORF">HMF3257_08560</name>
</gene>
<dbReference type="EMBL" id="QLII01000001">
    <property type="protein sequence ID" value="RAI74340.1"/>
    <property type="molecule type" value="Genomic_DNA"/>
</dbReference>
<dbReference type="RefSeq" id="WP_111341448.1">
    <property type="nucleotide sequence ID" value="NZ_QLII01000001.1"/>
</dbReference>
<dbReference type="InterPro" id="IPR007197">
    <property type="entry name" value="rSAM"/>
</dbReference>
<evidence type="ECO:0000313" key="7">
    <source>
        <dbReference type="EMBL" id="RAI74340.1"/>
    </source>
</evidence>
<reference evidence="7 8" key="1">
    <citation type="submission" date="2018-06" db="EMBL/GenBank/DDBJ databases">
        <title>Spirosoma sp. HMF3257 Genome sequencing and assembly.</title>
        <authorList>
            <person name="Kang H."/>
            <person name="Cha I."/>
            <person name="Kim H."/>
            <person name="Kang J."/>
            <person name="Joh K."/>
        </authorList>
    </citation>
    <scope>NUCLEOTIDE SEQUENCE [LARGE SCALE GENOMIC DNA]</scope>
    <source>
        <strain evidence="7 8">HMF3257</strain>
    </source>
</reference>
<evidence type="ECO:0000256" key="3">
    <source>
        <dbReference type="ARBA" id="ARBA00022723"/>
    </source>
</evidence>
<dbReference type="SUPFAM" id="SSF102114">
    <property type="entry name" value="Radical SAM enzymes"/>
    <property type="match status" value="1"/>
</dbReference>
<dbReference type="InterPro" id="IPR058240">
    <property type="entry name" value="rSAM_sf"/>
</dbReference>
<dbReference type="SFLD" id="SFLDG01067">
    <property type="entry name" value="SPASM/twitch_domain_containing"/>
    <property type="match status" value="1"/>
</dbReference>
<protein>
    <recommendedName>
        <fullName evidence="6">Radical SAM core domain-containing protein</fullName>
    </recommendedName>
</protein>
<dbReference type="AlphaFoldDB" id="A0A327NG55"/>
<dbReference type="SFLD" id="SFLDS00029">
    <property type="entry name" value="Radical_SAM"/>
    <property type="match status" value="1"/>
</dbReference>
<evidence type="ECO:0000256" key="2">
    <source>
        <dbReference type="ARBA" id="ARBA00022691"/>
    </source>
</evidence>
<name>A0A327NG55_9BACT</name>
<comment type="cofactor">
    <cofactor evidence="1">
        <name>[4Fe-4S] cluster</name>
        <dbReference type="ChEBI" id="CHEBI:49883"/>
    </cofactor>
</comment>
<dbReference type="CDD" id="cd01335">
    <property type="entry name" value="Radical_SAM"/>
    <property type="match status" value="1"/>
</dbReference>
<evidence type="ECO:0000256" key="5">
    <source>
        <dbReference type="ARBA" id="ARBA00023014"/>
    </source>
</evidence>
<dbReference type="CDD" id="cd21109">
    <property type="entry name" value="SPASM"/>
    <property type="match status" value="1"/>
</dbReference>
<organism evidence="7 8">
    <name type="scientific">Spirosoma telluris</name>
    <dbReference type="NCBI Taxonomy" id="2183553"/>
    <lineage>
        <taxon>Bacteria</taxon>
        <taxon>Pseudomonadati</taxon>
        <taxon>Bacteroidota</taxon>
        <taxon>Cytophagia</taxon>
        <taxon>Cytophagales</taxon>
        <taxon>Cytophagaceae</taxon>
        <taxon>Spirosoma</taxon>
    </lineage>
</organism>
<dbReference type="InterPro" id="IPR013785">
    <property type="entry name" value="Aldolase_TIM"/>
</dbReference>
<dbReference type="Gene3D" id="3.20.20.70">
    <property type="entry name" value="Aldolase class I"/>
    <property type="match status" value="1"/>
</dbReference>
<comment type="caution">
    <text evidence="7">The sequence shown here is derived from an EMBL/GenBank/DDBJ whole genome shotgun (WGS) entry which is preliminary data.</text>
</comment>
<sequence length="366" mass="41603">MIQDKLKTLNQKVYPQYNFFPPKWIVLGVNNICNLHCKMCDVGTESYETTFAQNLVGTHPINMPLELLKHVIDQVATYFPKAKLGYAFTEPLIYPHLLESLVYANNRGLYTMVTTNALTLKQKAAKLVEAGLHEICISLDGTAAIHNEIRGNKKSFEKAVEGIDALNAFDSSPDITLIYALTEWNIDCMLPFLEFFKNHKIARVAFMHTQFTDTKVAEVHNSKYGHLYRATISNIQELDFSKMNLDKLLENIRYIKTNSYPFEVFFSPEISTADQLTTYYFQTGKILGRHCPDVFSNMMIKSDGSVIPSHGRCYNLTVGNLYEESLQTIWNSSVFNKLRKDIMQAGGYFDACSRCCSGFNGYGTNK</sequence>
<dbReference type="GO" id="GO:0003824">
    <property type="term" value="F:catalytic activity"/>
    <property type="evidence" value="ECO:0007669"/>
    <property type="project" value="InterPro"/>
</dbReference>
<dbReference type="Pfam" id="PF13186">
    <property type="entry name" value="SPASM"/>
    <property type="match status" value="1"/>
</dbReference>
<keyword evidence="5" id="KW-0411">Iron-sulfur</keyword>
<dbReference type="PANTHER" id="PTHR11228:SF7">
    <property type="entry name" value="PQQA PEPTIDE CYCLASE"/>
    <property type="match status" value="1"/>
</dbReference>
<dbReference type="GO" id="GO:0046872">
    <property type="term" value="F:metal ion binding"/>
    <property type="evidence" value="ECO:0007669"/>
    <property type="project" value="UniProtKB-KW"/>
</dbReference>
<keyword evidence="3" id="KW-0479">Metal-binding</keyword>
<keyword evidence="2" id="KW-0949">S-adenosyl-L-methionine</keyword>
<keyword evidence="8" id="KW-1185">Reference proteome</keyword>
<evidence type="ECO:0000313" key="8">
    <source>
        <dbReference type="Proteomes" id="UP000249016"/>
    </source>
</evidence>
<evidence type="ECO:0000256" key="4">
    <source>
        <dbReference type="ARBA" id="ARBA00023004"/>
    </source>
</evidence>
<dbReference type="InterPro" id="IPR050377">
    <property type="entry name" value="Radical_SAM_PqqE_MftC-like"/>
</dbReference>
<dbReference type="PROSITE" id="PS51918">
    <property type="entry name" value="RADICAL_SAM"/>
    <property type="match status" value="1"/>
</dbReference>
<feature type="domain" description="Radical SAM core" evidence="6">
    <location>
        <begin position="19"/>
        <end position="258"/>
    </location>
</feature>
<accession>A0A327NG55</accession>
<dbReference type="GO" id="GO:0051536">
    <property type="term" value="F:iron-sulfur cluster binding"/>
    <property type="evidence" value="ECO:0007669"/>
    <property type="project" value="UniProtKB-KW"/>
</dbReference>
<dbReference type="Proteomes" id="UP000249016">
    <property type="component" value="Unassembled WGS sequence"/>
</dbReference>